<gene>
    <name evidence="3" type="ORF">KUTeg_007634</name>
</gene>
<feature type="region of interest" description="Disordered" evidence="1">
    <location>
        <begin position="165"/>
        <end position="248"/>
    </location>
</feature>
<feature type="region of interest" description="Disordered" evidence="1">
    <location>
        <begin position="77"/>
        <end position="99"/>
    </location>
</feature>
<dbReference type="PANTHER" id="PTHR11255:SF80">
    <property type="entry name" value="EYE-SPECIFIC DIACYLGLYCEROL KINASE"/>
    <property type="match status" value="1"/>
</dbReference>
<organism evidence="3 4">
    <name type="scientific">Tegillarca granosa</name>
    <name type="common">Malaysian cockle</name>
    <name type="synonym">Anadara granosa</name>
    <dbReference type="NCBI Taxonomy" id="220873"/>
    <lineage>
        <taxon>Eukaryota</taxon>
        <taxon>Metazoa</taxon>
        <taxon>Spiralia</taxon>
        <taxon>Lophotrochozoa</taxon>
        <taxon>Mollusca</taxon>
        <taxon>Bivalvia</taxon>
        <taxon>Autobranchia</taxon>
        <taxon>Pteriomorphia</taxon>
        <taxon>Arcoida</taxon>
        <taxon>Arcoidea</taxon>
        <taxon>Arcidae</taxon>
        <taxon>Tegillarca</taxon>
    </lineage>
</organism>
<feature type="compositionally biased region" description="Acidic residues" evidence="1">
    <location>
        <begin position="188"/>
        <end position="209"/>
    </location>
</feature>
<proteinExistence type="predicted"/>
<feature type="domain" description="DAGKc" evidence="2">
    <location>
        <begin position="574"/>
        <end position="640"/>
    </location>
</feature>
<dbReference type="InterPro" id="IPR002219">
    <property type="entry name" value="PKC_DAG/PE"/>
</dbReference>
<dbReference type="Pfam" id="PF00130">
    <property type="entry name" value="C1_1"/>
    <property type="match status" value="1"/>
</dbReference>
<dbReference type="CDD" id="cd20802">
    <property type="entry name" value="C1_DGK_typeIV_rpt1"/>
    <property type="match status" value="1"/>
</dbReference>
<evidence type="ECO:0000256" key="1">
    <source>
        <dbReference type="SAM" id="MobiDB-lite"/>
    </source>
</evidence>
<feature type="compositionally biased region" description="Low complexity" evidence="1">
    <location>
        <begin position="165"/>
        <end position="187"/>
    </location>
</feature>
<reference evidence="3 4" key="1">
    <citation type="submission" date="2022-12" db="EMBL/GenBank/DDBJ databases">
        <title>Chromosome-level genome of Tegillarca granosa.</title>
        <authorList>
            <person name="Kim J."/>
        </authorList>
    </citation>
    <scope>NUCLEOTIDE SEQUENCE [LARGE SCALE GENOMIC DNA]</scope>
    <source>
        <strain evidence="3">Teg-2019</strain>
        <tissue evidence="3">Adductor muscle</tissue>
    </source>
</reference>
<accession>A0ABQ9FDV7</accession>
<sequence>MNIFKKSKRCGSPSFGLPKLCLPRQKKNVSAEDLTCKTLDVPFERGRSSSFDSSSLHSDQGILLEVPKTGRRCLSFDSSTAPVSSPWSASSEESCVSDKEETSGTRRSYSLKWPKYRRPSVEIPKLCIHCLHMEAISNEKKEKENKKEENGKTSFYIVTNDEDVPFSSSTSYSSSEESLSDSFSWSDFSDDSDDDDDGNESDCEEDEEVNEKNGKHEFSQKESQKSPTNSNVSFEKTDLSKSSPKGDSMYTNAVTLAVPVIKQHRSSSLDASMLQSSQVPTLVVPTTSSGQRSLVQRQQSFEEDASDVQKQIRSSSVDVTLPTEEEIHYKAITNSTGSSKAISKSAFSHTNYLHPSHAEHGFRKRELRSTVDWSDQAINSEHLWVETNASGDYCYAMEQDCLKTGPRKKCIACKIVAHSGCIPILEKKNLKCKPTFREAGVRNYREDMGNPNFLQTSMRHHWVHRRRQEGKCKQCGKSFQQRFAFQSKEIIAISCSWCKAAYHNKVSCFMMQQIEEQCTLGAHQALIVPPSWIIKLPKKGSFKSSLRRKRRSSVKKKKNKDEHRPFIIKPIPSPLLKPLLVFINPKSGGNQGAKLIHKFSWLLNPRQVFDLTQGGPKPGTSKKYISSLGSQFICSYKKNV</sequence>
<dbReference type="SMART" id="SM00109">
    <property type="entry name" value="C1"/>
    <property type="match status" value="2"/>
</dbReference>
<feature type="compositionally biased region" description="Low complexity" evidence="1">
    <location>
        <begin position="78"/>
        <end position="94"/>
    </location>
</feature>
<dbReference type="Pfam" id="PF00781">
    <property type="entry name" value="DAGK_cat"/>
    <property type="match status" value="1"/>
</dbReference>
<feature type="compositionally biased region" description="Polar residues" evidence="1">
    <location>
        <begin position="225"/>
        <end position="248"/>
    </location>
</feature>
<dbReference type="InterPro" id="IPR037607">
    <property type="entry name" value="DGK"/>
</dbReference>
<protein>
    <recommendedName>
        <fullName evidence="2">DAGKc domain-containing protein</fullName>
    </recommendedName>
</protein>
<dbReference type="Proteomes" id="UP001217089">
    <property type="component" value="Unassembled WGS sequence"/>
</dbReference>
<dbReference type="PANTHER" id="PTHR11255">
    <property type="entry name" value="DIACYLGLYCEROL KINASE"/>
    <property type="match status" value="1"/>
</dbReference>
<name>A0ABQ9FDV7_TEGGR</name>
<comment type="caution">
    <text evidence="3">The sequence shown here is derived from an EMBL/GenBank/DDBJ whole genome shotgun (WGS) entry which is preliminary data.</text>
</comment>
<keyword evidence="4" id="KW-1185">Reference proteome</keyword>
<dbReference type="InterPro" id="IPR001206">
    <property type="entry name" value="Diacylglycerol_kinase_cat_dom"/>
</dbReference>
<dbReference type="EMBL" id="JARBDR010000337">
    <property type="protein sequence ID" value="KAJ8315484.1"/>
    <property type="molecule type" value="Genomic_DNA"/>
</dbReference>
<feature type="compositionally biased region" description="Basic and acidic residues" evidence="1">
    <location>
        <begin position="210"/>
        <end position="224"/>
    </location>
</feature>
<feature type="region of interest" description="Disordered" evidence="1">
    <location>
        <begin position="543"/>
        <end position="563"/>
    </location>
</feature>
<evidence type="ECO:0000313" key="4">
    <source>
        <dbReference type="Proteomes" id="UP001217089"/>
    </source>
</evidence>
<feature type="compositionally biased region" description="Basic residues" evidence="1">
    <location>
        <begin position="543"/>
        <end position="558"/>
    </location>
</feature>
<evidence type="ECO:0000313" key="3">
    <source>
        <dbReference type="EMBL" id="KAJ8315484.1"/>
    </source>
</evidence>
<evidence type="ECO:0000259" key="2">
    <source>
        <dbReference type="PROSITE" id="PS50146"/>
    </source>
</evidence>
<dbReference type="PROSITE" id="PS50146">
    <property type="entry name" value="DAGK"/>
    <property type="match status" value="1"/>
</dbReference>